<sequence length="639" mass="71818">MAANFLCLIFFIIHFSIQVAHADPRLDVVARSCSHTKAHNASMYVDTYWKIMASMEEDIKRNKFSFEEVGEGPNRLHVFAQCMADLSGDECEECFNHVKTLFASCFPSIGGRVYADGCFIRVENYSFYEETVGPDALKRCSNSFDRSQIFKDTAKDLVYKIAKQAPDSRGFAVKRQKLPAGSSVYAMANCWKTMDHNMCSSCLVNAAMVSLSCLPSTDSRVMNAGCFIHYSDYDFTNGPDSDAAVDTIFSYVSYALGAIASCALVIVIGFCAGRTVYRRKNHKRRVKGKETLLSDSNRSLQILQFQFSTLEKATDSFDQAHKLGHGGNGEVFKGTLADGREIAIKRLYIRGKANTNEVYNEMDIISRAQHKNLVRFLGCCFTKTDSFLVYEFLANRSLDSILFDPEKKTELDWNRRLGIIIGTAEGLEYLHKGCQFRIIHRDIKASNILLDLKHKPKIADFGLARFYSCDKSLISTAIVGTLGYMAPEYLAQGRLTEKVDVYSFGVLVLEIVSGVKNSEFHHTETFETLVINAWKHFQSNTVLEIIDESIMMEDVGEITRVVQVGLLCTQESPSLRPSMTTVIQMLKEKDFHLPVPSKPPFADECARLSSSFDSSCHHRQTSCLSDLCTFHSFKKCDPE</sequence>
<dbReference type="SMART" id="SM00220">
    <property type="entry name" value="S_TKc"/>
    <property type="match status" value="1"/>
</dbReference>
<feature type="domain" description="Protein kinase" evidence="13">
    <location>
        <begin position="317"/>
        <end position="595"/>
    </location>
</feature>
<keyword evidence="2" id="KW-0808">Transferase</keyword>
<feature type="domain" description="Gnk2-homologous" evidence="14">
    <location>
        <begin position="26"/>
        <end position="127"/>
    </location>
</feature>
<evidence type="ECO:0008006" key="17">
    <source>
        <dbReference type="Google" id="ProtNLM"/>
    </source>
</evidence>
<protein>
    <recommendedName>
        <fullName evidence="17">Cysteine-rich receptor-like protein kinase 43</fullName>
    </recommendedName>
</protein>
<evidence type="ECO:0000256" key="9">
    <source>
        <dbReference type="ARBA" id="ARBA00023180"/>
    </source>
</evidence>
<dbReference type="SUPFAM" id="SSF56112">
    <property type="entry name" value="Protein kinase-like (PK-like)"/>
    <property type="match status" value="1"/>
</dbReference>
<evidence type="ECO:0000256" key="1">
    <source>
        <dbReference type="ARBA" id="ARBA00022527"/>
    </source>
</evidence>
<dbReference type="PROSITE" id="PS00107">
    <property type="entry name" value="PROTEIN_KINASE_ATP"/>
    <property type="match status" value="1"/>
</dbReference>
<evidence type="ECO:0000256" key="7">
    <source>
        <dbReference type="ARBA" id="ARBA00022840"/>
    </source>
</evidence>
<accession>A0AAN7G362</accession>
<keyword evidence="7 10" id="KW-0067">ATP-binding</keyword>
<feature type="transmembrane region" description="Helical" evidence="11">
    <location>
        <begin position="251"/>
        <end position="277"/>
    </location>
</feature>
<keyword evidence="9" id="KW-0325">Glycoprotein</keyword>
<gene>
    <name evidence="15" type="ORF">RGQ29_012215</name>
</gene>
<dbReference type="InterPro" id="IPR002902">
    <property type="entry name" value="GNK2"/>
</dbReference>
<evidence type="ECO:0000313" key="15">
    <source>
        <dbReference type="EMBL" id="KAK4603617.1"/>
    </source>
</evidence>
<name>A0AAN7G362_QUERU</name>
<feature type="chain" id="PRO_5042828193" description="Cysteine-rich receptor-like protein kinase 43" evidence="12">
    <location>
        <begin position="23"/>
        <end position="639"/>
    </location>
</feature>
<reference evidence="15 16" key="1">
    <citation type="journal article" date="2023" name="G3 (Bethesda)">
        <title>A haplotype-resolved chromosome-scale genome for Quercus rubra L. provides insights into the genetics of adaptive traits for red oak species.</title>
        <authorList>
            <person name="Kapoor B."/>
            <person name="Jenkins J."/>
            <person name="Schmutz J."/>
            <person name="Zhebentyayeva T."/>
            <person name="Kuelheim C."/>
            <person name="Coggeshall M."/>
            <person name="Heim C."/>
            <person name="Lasky J.R."/>
            <person name="Leites L."/>
            <person name="Islam-Faridi N."/>
            <person name="Romero-Severson J."/>
            <person name="DeLeo V.L."/>
            <person name="Lucas S.M."/>
            <person name="Lazic D."/>
            <person name="Gailing O."/>
            <person name="Carlson J."/>
            <person name="Staton M."/>
        </authorList>
    </citation>
    <scope>NUCLEOTIDE SEQUENCE [LARGE SCALE GENOMIC DNA]</scope>
    <source>
        <strain evidence="15">Pseudo-F2</strain>
    </source>
</reference>
<feature type="signal peptide" evidence="12">
    <location>
        <begin position="1"/>
        <end position="22"/>
    </location>
</feature>
<keyword evidence="8" id="KW-0675">Receptor</keyword>
<keyword evidence="4" id="KW-0677">Repeat</keyword>
<feature type="binding site" evidence="10">
    <location>
        <position position="345"/>
    </location>
    <ligand>
        <name>ATP</name>
        <dbReference type="ChEBI" id="CHEBI:30616"/>
    </ligand>
</feature>
<organism evidence="15 16">
    <name type="scientific">Quercus rubra</name>
    <name type="common">Northern red oak</name>
    <name type="synonym">Quercus borealis</name>
    <dbReference type="NCBI Taxonomy" id="3512"/>
    <lineage>
        <taxon>Eukaryota</taxon>
        <taxon>Viridiplantae</taxon>
        <taxon>Streptophyta</taxon>
        <taxon>Embryophyta</taxon>
        <taxon>Tracheophyta</taxon>
        <taxon>Spermatophyta</taxon>
        <taxon>Magnoliopsida</taxon>
        <taxon>eudicotyledons</taxon>
        <taxon>Gunneridae</taxon>
        <taxon>Pentapetalae</taxon>
        <taxon>rosids</taxon>
        <taxon>fabids</taxon>
        <taxon>Fagales</taxon>
        <taxon>Fagaceae</taxon>
        <taxon>Quercus</taxon>
    </lineage>
</organism>
<feature type="domain" description="Gnk2-homologous" evidence="14">
    <location>
        <begin position="132"/>
        <end position="235"/>
    </location>
</feature>
<dbReference type="CDD" id="cd23509">
    <property type="entry name" value="Gnk2-like"/>
    <property type="match status" value="2"/>
</dbReference>
<dbReference type="Gene3D" id="3.30.200.20">
    <property type="entry name" value="Phosphorylase Kinase, domain 1"/>
    <property type="match status" value="1"/>
</dbReference>
<dbReference type="InterPro" id="IPR017441">
    <property type="entry name" value="Protein_kinase_ATP_BS"/>
</dbReference>
<evidence type="ECO:0000313" key="16">
    <source>
        <dbReference type="Proteomes" id="UP001324115"/>
    </source>
</evidence>
<evidence type="ECO:0000256" key="12">
    <source>
        <dbReference type="SAM" id="SignalP"/>
    </source>
</evidence>
<evidence type="ECO:0000256" key="4">
    <source>
        <dbReference type="ARBA" id="ARBA00022737"/>
    </source>
</evidence>
<keyword evidence="11" id="KW-0812">Transmembrane</keyword>
<dbReference type="PROSITE" id="PS00108">
    <property type="entry name" value="PROTEIN_KINASE_ST"/>
    <property type="match status" value="1"/>
</dbReference>
<evidence type="ECO:0000256" key="8">
    <source>
        <dbReference type="ARBA" id="ARBA00023170"/>
    </source>
</evidence>
<dbReference type="InterPro" id="IPR000719">
    <property type="entry name" value="Prot_kinase_dom"/>
</dbReference>
<dbReference type="PROSITE" id="PS51473">
    <property type="entry name" value="GNK2"/>
    <property type="match status" value="2"/>
</dbReference>
<dbReference type="Proteomes" id="UP001324115">
    <property type="component" value="Unassembled WGS sequence"/>
</dbReference>
<evidence type="ECO:0000256" key="11">
    <source>
        <dbReference type="SAM" id="Phobius"/>
    </source>
</evidence>
<dbReference type="EMBL" id="JAXUIC010000002">
    <property type="protein sequence ID" value="KAK4603617.1"/>
    <property type="molecule type" value="Genomic_DNA"/>
</dbReference>
<keyword evidence="11" id="KW-0472">Membrane</keyword>
<proteinExistence type="predicted"/>
<dbReference type="AlphaFoldDB" id="A0AAN7G362"/>
<dbReference type="Pfam" id="PF01657">
    <property type="entry name" value="Stress-antifung"/>
    <property type="match status" value="2"/>
</dbReference>
<evidence type="ECO:0000256" key="5">
    <source>
        <dbReference type="ARBA" id="ARBA00022741"/>
    </source>
</evidence>
<evidence type="ECO:0000256" key="10">
    <source>
        <dbReference type="PROSITE-ProRule" id="PRU10141"/>
    </source>
</evidence>
<keyword evidence="6" id="KW-0418">Kinase</keyword>
<dbReference type="InterPro" id="IPR008271">
    <property type="entry name" value="Ser/Thr_kinase_AS"/>
</dbReference>
<comment type="caution">
    <text evidence="15">The sequence shown here is derived from an EMBL/GenBank/DDBJ whole genome shotgun (WGS) entry which is preliminary data.</text>
</comment>
<dbReference type="InterPro" id="IPR011009">
    <property type="entry name" value="Kinase-like_dom_sf"/>
</dbReference>
<evidence type="ECO:0000259" key="14">
    <source>
        <dbReference type="PROSITE" id="PS51473"/>
    </source>
</evidence>
<dbReference type="PANTHER" id="PTHR47973">
    <property type="entry name" value="CYSTEINE-RICH RECEPTOR-LIKE PROTEIN KINASE 3"/>
    <property type="match status" value="1"/>
</dbReference>
<keyword evidence="11" id="KW-1133">Transmembrane helix</keyword>
<dbReference type="FunFam" id="1.10.510.10:FF:000336">
    <property type="entry name" value="Cysteine-rich receptor-like protein kinase 2"/>
    <property type="match status" value="1"/>
</dbReference>
<evidence type="ECO:0000259" key="13">
    <source>
        <dbReference type="PROSITE" id="PS50011"/>
    </source>
</evidence>
<dbReference type="GO" id="GO:0004674">
    <property type="term" value="F:protein serine/threonine kinase activity"/>
    <property type="evidence" value="ECO:0007669"/>
    <property type="project" value="UniProtKB-KW"/>
</dbReference>
<dbReference type="Gene3D" id="3.30.430.20">
    <property type="entry name" value="Gnk2 domain, C-X8-C-X2-C motif"/>
    <property type="match status" value="2"/>
</dbReference>
<dbReference type="InterPro" id="IPR052059">
    <property type="entry name" value="CR_Ser/Thr_kinase"/>
</dbReference>
<dbReference type="PROSITE" id="PS50011">
    <property type="entry name" value="PROTEIN_KINASE_DOM"/>
    <property type="match status" value="1"/>
</dbReference>
<keyword evidence="5 10" id="KW-0547">Nucleotide-binding</keyword>
<evidence type="ECO:0000256" key="3">
    <source>
        <dbReference type="ARBA" id="ARBA00022729"/>
    </source>
</evidence>
<dbReference type="InterPro" id="IPR038408">
    <property type="entry name" value="GNK2_sf"/>
</dbReference>
<dbReference type="GO" id="GO:0005524">
    <property type="term" value="F:ATP binding"/>
    <property type="evidence" value="ECO:0007669"/>
    <property type="project" value="UniProtKB-UniRule"/>
</dbReference>
<evidence type="ECO:0000256" key="2">
    <source>
        <dbReference type="ARBA" id="ARBA00022679"/>
    </source>
</evidence>
<dbReference type="Pfam" id="PF00069">
    <property type="entry name" value="Pkinase"/>
    <property type="match status" value="1"/>
</dbReference>
<dbReference type="Gene3D" id="1.10.510.10">
    <property type="entry name" value="Transferase(Phosphotransferase) domain 1"/>
    <property type="match status" value="1"/>
</dbReference>
<keyword evidence="3 12" id="KW-0732">Signal</keyword>
<keyword evidence="16" id="KW-1185">Reference proteome</keyword>
<evidence type="ECO:0000256" key="6">
    <source>
        <dbReference type="ARBA" id="ARBA00022777"/>
    </source>
</evidence>
<keyword evidence="1" id="KW-0723">Serine/threonine-protein kinase</keyword>